<dbReference type="Proteomes" id="UP001519343">
    <property type="component" value="Unassembled WGS sequence"/>
</dbReference>
<comment type="caution">
    <text evidence="2">The sequence shown here is derived from an EMBL/GenBank/DDBJ whole genome shotgun (WGS) entry which is preliminary data.</text>
</comment>
<keyword evidence="3" id="KW-1185">Reference proteome</keyword>
<dbReference type="EMBL" id="JAGGKT010000011">
    <property type="protein sequence ID" value="MBP1933465.1"/>
    <property type="molecule type" value="Genomic_DNA"/>
</dbReference>
<gene>
    <name evidence="2" type="ORF">J2Z37_003478</name>
</gene>
<feature type="transmembrane region" description="Helical" evidence="1">
    <location>
        <begin position="36"/>
        <end position="55"/>
    </location>
</feature>
<evidence type="ECO:0000256" key="1">
    <source>
        <dbReference type="SAM" id="Phobius"/>
    </source>
</evidence>
<evidence type="ECO:0000313" key="3">
    <source>
        <dbReference type="Proteomes" id="UP001519343"/>
    </source>
</evidence>
<keyword evidence="1" id="KW-0812">Transmembrane</keyword>
<keyword evidence="1" id="KW-0472">Membrane</keyword>
<dbReference type="Pfam" id="PF10966">
    <property type="entry name" value="DUF2768"/>
    <property type="match status" value="1"/>
</dbReference>
<evidence type="ECO:0000313" key="2">
    <source>
        <dbReference type="EMBL" id="MBP1933465.1"/>
    </source>
</evidence>
<reference evidence="2 3" key="1">
    <citation type="submission" date="2021-03" db="EMBL/GenBank/DDBJ databases">
        <title>Genomic Encyclopedia of Type Strains, Phase IV (KMG-IV): sequencing the most valuable type-strain genomes for metagenomic binning, comparative biology and taxonomic classification.</title>
        <authorList>
            <person name="Goeker M."/>
        </authorList>
    </citation>
    <scope>NUCLEOTIDE SEQUENCE [LARGE SCALE GENOMIC DNA]</scope>
    <source>
        <strain evidence="2 3">DSM 24738</strain>
    </source>
</reference>
<sequence length="56" mass="6332">MDKEMSSLVAILLMFIANFTIMFARRKLTGIPKFLVSAFAFLLLIPSFLLILVVLL</sequence>
<accession>A0ABS4GT53</accession>
<feature type="transmembrane region" description="Helical" evidence="1">
    <location>
        <begin position="6"/>
        <end position="24"/>
    </location>
</feature>
<dbReference type="RefSeq" id="WP_209811478.1">
    <property type="nucleotide sequence ID" value="NZ_JAGGKT010000011.1"/>
</dbReference>
<dbReference type="InterPro" id="IPR020076">
    <property type="entry name" value="DUF2768"/>
</dbReference>
<organism evidence="2 3">
    <name type="scientific">Ammoniphilus resinae</name>
    <dbReference type="NCBI Taxonomy" id="861532"/>
    <lineage>
        <taxon>Bacteria</taxon>
        <taxon>Bacillati</taxon>
        <taxon>Bacillota</taxon>
        <taxon>Bacilli</taxon>
        <taxon>Bacillales</taxon>
        <taxon>Paenibacillaceae</taxon>
        <taxon>Aneurinibacillus group</taxon>
        <taxon>Ammoniphilus</taxon>
    </lineage>
</organism>
<name>A0ABS4GT53_9BACL</name>
<keyword evidence="1" id="KW-1133">Transmembrane helix</keyword>
<protein>
    <submittedName>
        <fullName evidence="2">Uncharacterized protein</fullName>
    </submittedName>
</protein>
<proteinExistence type="predicted"/>